<comment type="similarity">
    <text evidence="2 7">Belongs to the CobB/CobQ family. CobQ subfamily.</text>
</comment>
<dbReference type="KEGG" id="pstu:UIB01_15305"/>
<dbReference type="PANTHER" id="PTHR21343:SF1">
    <property type="entry name" value="COBYRIC ACID SYNTHASE"/>
    <property type="match status" value="1"/>
</dbReference>
<dbReference type="NCBIfam" id="NF001989">
    <property type="entry name" value="PRK00784.1"/>
    <property type="match status" value="1"/>
</dbReference>
<dbReference type="InterPro" id="IPR004459">
    <property type="entry name" value="CobQ_synth"/>
</dbReference>
<evidence type="ECO:0000256" key="3">
    <source>
        <dbReference type="ARBA" id="ARBA00019833"/>
    </source>
</evidence>
<dbReference type="OrthoDB" id="9808302at2"/>
<keyword evidence="4 7" id="KW-0169">Cobalamin biosynthesis</keyword>
<dbReference type="NCBIfam" id="TIGR00313">
    <property type="entry name" value="cobQ"/>
    <property type="match status" value="1"/>
</dbReference>
<dbReference type="AlphaFoldDB" id="A0A023WUG3"/>
<evidence type="ECO:0000313" key="10">
    <source>
        <dbReference type="EMBL" id="AHY43773.1"/>
    </source>
</evidence>
<dbReference type="SUPFAM" id="SSF52540">
    <property type="entry name" value="P-loop containing nucleoside triphosphate hydrolases"/>
    <property type="match status" value="1"/>
</dbReference>
<evidence type="ECO:0000256" key="5">
    <source>
        <dbReference type="ARBA" id="ARBA00022962"/>
    </source>
</evidence>
<dbReference type="Gene3D" id="3.40.50.300">
    <property type="entry name" value="P-loop containing nucleotide triphosphate hydrolases"/>
    <property type="match status" value="1"/>
</dbReference>
<organism evidence="10 11">
    <name type="scientific">Stutzerimonas stutzeri</name>
    <name type="common">Pseudomonas stutzeri</name>
    <dbReference type="NCBI Taxonomy" id="316"/>
    <lineage>
        <taxon>Bacteria</taxon>
        <taxon>Pseudomonadati</taxon>
        <taxon>Pseudomonadota</taxon>
        <taxon>Gammaproteobacteria</taxon>
        <taxon>Pseudomonadales</taxon>
        <taxon>Pseudomonadaceae</taxon>
        <taxon>Stutzerimonas</taxon>
    </lineage>
</organism>
<feature type="active site" evidence="7">
    <location>
        <position position="427"/>
    </location>
</feature>
<keyword evidence="5 7" id="KW-0315">Glutamine amidotransferase</keyword>
<feature type="domain" description="CobB/CobQ-like glutamine amidotransferase" evidence="9">
    <location>
        <begin position="250"/>
        <end position="433"/>
    </location>
</feature>
<accession>A0A023WUG3</accession>
<dbReference type="PROSITE" id="PS51274">
    <property type="entry name" value="GATASE_COBBQ"/>
    <property type="match status" value="1"/>
</dbReference>
<dbReference type="Gene3D" id="3.40.50.880">
    <property type="match status" value="1"/>
</dbReference>
<evidence type="ECO:0000256" key="4">
    <source>
        <dbReference type="ARBA" id="ARBA00022573"/>
    </source>
</evidence>
<dbReference type="SUPFAM" id="SSF52317">
    <property type="entry name" value="Class I glutamine amidotransferase-like"/>
    <property type="match status" value="1"/>
</dbReference>
<dbReference type="HAMAP" id="MF_00028">
    <property type="entry name" value="CobQ"/>
    <property type="match status" value="1"/>
</dbReference>
<comment type="pathway">
    <text evidence="1 7">Cofactor biosynthesis; adenosylcobalamin biosynthesis.</text>
</comment>
<dbReference type="GO" id="GO:0003824">
    <property type="term" value="F:catalytic activity"/>
    <property type="evidence" value="ECO:0007669"/>
    <property type="project" value="InterPro"/>
</dbReference>
<name>A0A023WUG3_STUST</name>
<dbReference type="UniPathway" id="UPA00148"/>
<feature type="domain" description="CobQ/CobB/MinD/ParA nucleotide binding" evidence="8">
    <location>
        <begin position="4"/>
        <end position="229"/>
    </location>
</feature>
<dbReference type="Proteomes" id="UP000025238">
    <property type="component" value="Chromosome"/>
</dbReference>
<dbReference type="PATRIC" id="fig|316.97.peg.3060"/>
<evidence type="ECO:0000313" key="11">
    <source>
        <dbReference type="Proteomes" id="UP000025238"/>
    </source>
</evidence>
<evidence type="ECO:0000259" key="9">
    <source>
        <dbReference type="Pfam" id="PF07685"/>
    </source>
</evidence>
<dbReference type="InterPro" id="IPR027417">
    <property type="entry name" value="P-loop_NTPase"/>
</dbReference>
<dbReference type="Pfam" id="PF01656">
    <property type="entry name" value="CbiA"/>
    <property type="match status" value="1"/>
</dbReference>
<feature type="active site" description="Nucleophile" evidence="7">
    <location>
        <position position="329"/>
    </location>
</feature>
<evidence type="ECO:0000256" key="2">
    <source>
        <dbReference type="ARBA" id="ARBA00006205"/>
    </source>
</evidence>
<dbReference type="InterPro" id="IPR029062">
    <property type="entry name" value="Class_I_gatase-like"/>
</dbReference>
<evidence type="ECO:0000256" key="6">
    <source>
        <dbReference type="ARBA" id="ARBA00025166"/>
    </source>
</evidence>
<reference evidence="10 11" key="1">
    <citation type="submission" date="2014-03" db="EMBL/GenBank/DDBJ databases">
        <title>Complete genome sequence of Pseudomonas stutzeri 19SMN4.</title>
        <authorList>
            <person name="Brunet-Galmes I."/>
            <person name="Nogales B."/>
            <person name="Busquets A."/>
            <person name="Pena A."/>
            <person name="Gomila M."/>
            <person name="Garcia-Valdes E."/>
            <person name="Lalucat J."/>
            <person name="Bennasar A."/>
            <person name="Bosch R."/>
        </authorList>
    </citation>
    <scope>NUCLEOTIDE SEQUENCE [LARGE SCALE GENOMIC DNA]</scope>
    <source>
        <strain evidence="10 11">19SMN4</strain>
    </source>
</reference>
<protein>
    <recommendedName>
        <fullName evidence="3 7">Cobyric acid synthase</fullName>
    </recommendedName>
</protein>
<dbReference type="InterPro" id="IPR047045">
    <property type="entry name" value="CobQ_N"/>
</dbReference>
<sequence>MTTLMVQGTTSDAGKSTLVTALCRWLARQGVAVVPFKPQNMALNSAVTADGGEIGRAQAVQAQAANLAPHTDMNPVLLKPNSDIGAQVIIHGRAVTSMDAAAYHDYKRVAMQAVLDSHQRLSAAYRVVMVEGAGSPAEINLRAGDIANMGFAEAVDCPVILIADIDKGGVFAHLVGTLALLSESEQARVHGFVINRFRGDIALLQPGLDWLEQRTGKPVLGVLPYLMDFHLEAEDAIDVRQSGKTGEALKVVVPVLPRISNHTDFDPLRLHPQVDLQFVGPGQPISAADLIILPGSKSVRADLTWLRANGWEAAIRKHLRYGGKLLGICGGLQMLGTRIDDPLGLEGPAGNSEGLGLLDFATVLEADKQLRNVTGRLLPGGARVTGYEIHAGVSRGPALEQPAVQLDDGRCDGAISADEQVLGTYLHGLFEGPEACAALLRWAGLEVVETADYYALRERDIERLADLVETHLDIARLRALCGLED</sequence>
<dbReference type="CDD" id="cd01750">
    <property type="entry name" value="GATase1_CobQ"/>
    <property type="match status" value="1"/>
</dbReference>
<dbReference type="InterPro" id="IPR033949">
    <property type="entry name" value="CobQ_GATase1"/>
</dbReference>
<dbReference type="CDD" id="cd05389">
    <property type="entry name" value="CobQ_N"/>
    <property type="match status" value="1"/>
</dbReference>
<dbReference type="InterPro" id="IPR011698">
    <property type="entry name" value="GATase_3"/>
</dbReference>
<gene>
    <name evidence="7" type="primary">cobQ</name>
    <name evidence="10" type="ORF">UIB01_15305</name>
</gene>
<comment type="function">
    <text evidence="6 7">Catalyzes amidations at positions B, D, E, and G on adenosylcobyrinic A,C-diamide. NH(2) groups are provided by glutamine, and one molecule of ATP is hydrogenolyzed for each amidation.</text>
</comment>
<proteinExistence type="inferred from homology"/>
<dbReference type="GO" id="GO:0015420">
    <property type="term" value="F:ABC-type vitamin B12 transporter activity"/>
    <property type="evidence" value="ECO:0007669"/>
    <property type="project" value="UniProtKB-UniRule"/>
</dbReference>
<dbReference type="EMBL" id="CP007509">
    <property type="protein sequence ID" value="AHY43773.1"/>
    <property type="molecule type" value="Genomic_DNA"/>
</dbReference>
<dbReference type="PANTHER" id="PTHR21343">
    <property type="entry name" value="DETHIOBIOTIN SYNTHETASE"/>
    <property type="match status" value="1"/>
</dbReference>
<evidence type="ECO:0000256" key="1">
    <source>
        <dbReference type="ARBA" id="ARBA00004953"/>
    </source>
</evidence>
<dbReference type="GO" id="GO:0009236">
    <property type="term" value="P:cobalamin biosynthetic process"/>
    <property type="evidence" value="ECO:0007669"/>
    <property type="project" value="UniProtKB-UniRule"/>
</dbReference>
<dbReference type="InterPro" id="IPR002586">
    <property type="entry name" value="CobQ/CobB/MinD/ParA_Nub-bd_dom"/>
</dbReference>
<evidence type="ECO:0000256" key="7">
    <source>
        <dbReference type="HAMAP-Rule" id="MF_00028"/>
    </source>
</evidence>
<evidence type="ECO:0000259" key="8">
    <source>
        <dbReference type="Pfam" id="PF01656"/>
    </source>
</evidence>
<dbReference type="Pfam" id="PF07685">
    <property type="entry name" value="GATase_3"/>
    <property type="match status" value="1"/>
</dbReference>